<accession>A0A7X5TZQ8</accession>
<dbReference type="Proteomes" id="UP000547444">
    <property type="component" value="Unassembled WGS sequence"/>
</dbReference>
<feature type="domain" description="Prohead serine protease" evidence="4">
    <location>
        <begin position="19"/>
        <end position="163"/>
    </location>
</feature>
<dbReference type="InterPro" id="IPR006433">
    <property type="entry name" value="Prohead_protease"/>
</dbReference>
<keyword evidence="6" id="KW-1185">Reference proteome</keyword>
<comment type="caution">
    <text evidence="5">The sequence shown here is derived from an EMBL/GenBank/DDBJ whole genome shotgun (WGS) entry which is preliminary data.</text>
</comment>
<sequence length="187" mass="20340">MTDIERRFVSLETTITGRKLGGYAAVFDQRTDMGPYLESLAPTAFRAALASPNLDVRGLFNHNPDKLLARTTNGSLRLSTDSHGLEFELDLNDELPAAAEARANVNAGLVTGCSFGFVAGEQHWDAYEGRDVRVHTSVAELRDVSVVTYPAYQGTTVSLRSKPITEPANGRSQLILARARVHLPKGN</sequence>
<gene>
    <name evidence="5" type="ORF">FHU31_002675</name>
</gene>
<dbReference type="Pfam" id="PF04586">
    <property type="entry name" value="Peptidase_S78"/>
    <property type="match status" value="1"/>
</dbReference>
<evidence type="ECO:0000259" key="4">
    <source>
        <dbReference type="Pfam" id="PF04586"/>
    </source>
</evidence>
<evidence type="ECO:0000313" key="6">
    <source>
        <dbReference type="Proteomes" id="UP000547444"/>
    </source>
</evidence>
<dbReference type="RefSeq" id="WP_167158932.1">
    <property type="nucleotide sequence ID" value="NZ_JAANOW010000001.1"/>
</dbReference>
<evidence type="ECO:0000256" key="1">
    <source>
        <dbReference type="ARBA" id="ARBA00022612"/>
    </source>
</evidence>
<proteinExistence type="predicted"/>
<dbReference type="GO" id="GO:0008233">
    <property type="term" value="F:peptidase activity"/>
    <property type="evidence" value="ECO:0007669"/>
    <property type="project" value="UniProtKB-KW"/>
</dbReference>
<reference evidence="5 6" key="1">
    <citation type="submission" date="2020-03" db="EMBL/GenBank/DDBJ databases">
        <title>Sequencing the genomes of 1000 actinobacteria strains.</title>
        <authorList>
            <person name="Klenk H.-P."/>
        </authorList>
    </citation>
    <scope>NUCLEOTIDE SEQUENCE [LARGE SCALE GENOMIC DNA]</scope>
    <source>
        <strain evidence="5 6">DSM 44556</strain>
    </source>
</reference>
<name>A0A7X5TZQ8_9MYCO</name>
<evidence type="ECO:0000256" key="3">
    <source>
        <dbReference type="ARBA" id="ARBA00022801"/>
    </source>
</evidence>
<evidence type="ECO:0000313" key="5">
    <source>
        <dbReference type="EMBL" id="NIH95719.1"/>
    </source>
</evidence>
<keyword evidence="3" id="KW-0378">Hydrolase</keyword>
<dbReference type="InterPro" id="IPR054613">
    <property type="entry name" value="Peptidase_S78_dom"/>
</dbReference>
<evidence type="ECO:0000256" key="2">
    <source>
        <dbReference type="ARBA" id="ARBA00022670"/>
    </source>
</evidence>
<keyword evidence="2" id="KW-0645">Protease</keyword>
<protein>
    <recommendedName>
        <fullName evidence="4">Prohead serine protease domain-containing protein</fullName>
    </recommendedName>
</protein>
<dbReference type="NCBIfam" id="TIGR01543">
    <property type="entry name" value="proheadase_HK97"/>
    <property type="match status" value="1"/>
</dbReference>
<dbReference type="GO" id="GO:0006508">
    <property type="term" value="P:proteolysis"/>
    <property type="evidence" value="ECO:0007669"/>
    <property type="project" value="UniProtKB-KW"/>
</dbReference>
<dbReference type="EMBL" id="JAANOW010000001">
    <property type="protein sequence ID" value="NIH95719.1"/>
    <property type="molecule type" value="Genomic_DNA"/>
</dbReference>
<dbReference type="AlphaFoldDB" id="A0A7X5TZQ8"/>
<keyword evidence="1" id="KW-1188">Viral release from host cell</keyword>
<organism evidence="5 6">
    <name type="scientific">Mycolicibacterium fluoranthenivorans</name>
    <dbReference type="NCBI Taxonomy" id="258505"/>
    <lineage>
        <taxon>Bacteria</taxon>
        <taxon>Bacillati</taxon>
        <taxon>Actinomycetota</taxon>
        <taxon>Actinomycetes</taxon>
        <taxon>Mycobacteriales</taxon>
        <taxon>Mycobacteriaceae</taxon>
        <taxon>Mycolicibacterium</taxon>
    </lineage>
</organism>